<dbReference type="PANTHER" id="PTHR45674:SF4">
    <property type="entry name" value="DNA LIGASE 1"/>
    <property type="match status" value="1"/>
</dbReference>
<gene>
    <name evidence="4" type="ORF">J2Z37_004916</name>
</gene>
<accession>A0ABS4GXB6</accession>
<dbReference type="Gene3D" id="3.30.470.30">
    <property type="entry name" value="DNA ligase/mRNA capping enzyme"/>
    <property type="match status" value="1"/>
</dbReference>
<dbReference type="CDD" id="cd07906">
    <property type="entry name" value="Adenylation_DNA_ligase_LigD_LigC"/>
    <property type="match status" value="1"/>
</dbReference>
<dbReference type="GO" id="GO:0003910">
    <property type="term" value="F:DNA ligase (ATP) activity"/>
    <property type="evidence" value="ECO:0007669"/>
    <property type="project" value="UniProtKB-EC"/>
</dbReference>
<evidence type="ECO:0000313" key="5">
    <source>
        <dbReference type="Proteomes" id="UP001519343"/>
    </source>
</evidence>
<dbReference type="EMBL" id="JAGGKT010000030">
    <property type="protein sequence ID" value="MBP1934896.1"/>
    <property type="molecule type" value="Genomic_DNA"/>
</dbReference>
<dbReference type="EC" id="6.5.1.1" evidence="4"/>
<keyword evidence="5" id="KW-1185">Reference proteome</keyword>
<dbReference type="RefSeq" id="WP_209812870.1">
    <property type="nucleotide sequence ID" value="NZ_JAGGKT010000030.1"/>
</dbReference>
<dbReference type="InterPro" id="IPR012310">
    <property type="entry name" value="DNA_ligase_ATP-dep_cent"/>
</dbReference>
<evidence type="ECO:0000256" key="2">
    <source>
        <dbReference type="ARBA" id="ARBA00022598"/>
    </source>
</evidence>
<dbReference type="PANTHER" id="PTHR45674">
    <property type="entry name" value="DNA LIGASE 1/3 FAMILY MEMBER"/>
    <property type="match status" value="1"/>
</dbReference>
<dbReference type="InterPro" id="IPR050191">
    <property type="entry name" value="ATP-dep_DNA_ligase"/>
</dbReference>
<sequence>MLNVPIKPILLHKSDIPPAGSEWIHQLKFDGHRCLLSYAQDNGVKLFTRHQNECTRQYPELQTIKLSAANVVLDGEMVVIDAQGKPCFESVMERFQASKETSIRRLSCNLPAAFIAFDILYLNGNGVTHLPLNERLQLLSDIAGPSDYLTVIDSYDDGDALFQAVVKLGLEGIVSKRKDSIYQLDTRSYSWLKIKNYQHEIVEIAGIRKGEFAWSITKGGKYIGTVEFVPPAARQAFHQISKQLIRKEDREWVYLDPLIRCKVRFQCWTKKGFMRSPSFVEFVY</sequence>
<comment type="similarity">
    <text evidence="1">Belongs to the ATP-dependent DNA ligase family.</text>
</comment>
<dbReference type="PROSITE" id="PS50160">
    <property type="entry name" value="DNA_LIGASE_A3"/>
    <property type="match status" value="1"/>
</dbReference>
<comment type="caution">
    <text evidence="4">The sequence shown here is derived from an EMBL/GenBank/DDBJ whole genome shotgun (WGS) entry which is preliminary data.</text>
</comment>
<feature type="domain" description="ATP-dependent DNA ligase family profile" evidence="3">
    <location>
        <begin position="114"/>
        <end position="195"/>
    </location>
</feature>
<reference evidence="4 5" key="1">
    <citation type="submission" date="2021-03" db="EMBL/GenBank/DDBJ databases">
        <title>Genomic Encyclopedia of Type Strains, Phase IV (KMG-IV): sequencing the most valuable type-strain genomes for metagenomic binning, comparative biology and taxonomic classification.</title>
        <authorList>
            <person name="Goeker M."/>
        </authorList>
    </citation>
    <scope>NUCLEOTIDE SEQUENCE [LARGE SCALE GENOMIC DNA]</scope>
    <source>
        <strain evidence="4 5">DSM 24738</strain>
    </source>
</reference>
<organism evidence="4 5">
    <name type="scientific">Ammoniphilus resinae</name>
    <dbReference type="NCBI Taxonomy" id="861532"/>
    <lineage>
        <taxon>Bacteria</taxon>
        <taxon>Bacillati</taxon>
        <taxon>Bacillota</taxon>
        <taxon>Bacilli</taxon>
        <taxon>Bacillales</taxon>
        <taxon>Paenibacillaceae</taxon>
        <taxon>Aneurinibacillus group</taxon>
        <taxon>Ammoniphilus</taxon>
    </lineage>
</organism>
<dbReference type="Pfam" id="PF01068">
    <property type="entry name" value="DNA_ligase_A_M"/>
    <property type="match status" value="1"/>
</dbReference>
<dbReference type="EC" id="6.5.1.6" evidence="4"/>
<dbReference type="EC" id="6.5.1.7" evidence="4"/>
<dbReference type="SUPFAM" id="SSF56091">
    <property type="entry name" value="DNA ligase/mRNA capping enzyme, catalytic domain"/>
    <property type="match status" value="1"/>
</dbReference>
<keyword evidence="2 4" id="KW-0436">Ligase</keyword>
<evidence type="ECO:0000256" key="1">
    <source>
        <dbReference type="ARBA" id="ARBA00007572"/>
    </source>
</evidence>
<dbReference type="Proteomes" id="UP001519343">
    <property type="component" value="Unassembled WGS sequence"/>
</dbReference>
<name>A0ABS4GXB6_9BACL</name>
<protein>
    <submittedName>
        <fullName evidence="4">DNA ligase-1</fullName>
        <ecNumber evidence="4">6.5.1.1</ecNumber>
        <ecNumber evidence="4">6.5.1.6</ecNumber>
        <ecNumber evidence="4">6.5.1.7</ecNumber>
    </submittedName>
</protein>
<evidence type="ECO:0000313" key="4">
    <source>
        <dbReference type="EMBL" id="MBP1934896.1"/>
    </source>
</evidence>
<proteinExistence type="inferred from homology"/>
<evidence type="ECO:0000259" key="3">
    <source>
        <dbReference type="PROSITE" id="PS50160"/>
    </source>
</evidence>